<dbReference type="EMBL" id="MFLZ01000018">
    <property type="protein sequence ID" value="OGG79813.1"/>
    <property type="molecule type" value="Genomic_DNA"/>
</dbReference>
<dbReference type="GO" id="GO:0044205">
    <property type="term" value="P:'de novo' UMP biosynthetic process"/>
    <property type="evidence" value="ECO:0007669"/>
    <property type="project" value="UniProtKB-UniRule"/>
</dbReference>
<keyword evidence="5 7" id="KW-0456">Lyase</keyword>
<feature type="domain" description="Orotidine 5'-phosphate decarboxylase" evidence="8">
    <location>
        <begin position="19"/>
        <end position="269"/>
    </location>
</feature>
<dbReference type="Gene3D" id="3.20.20.70">
    <property type="entry name" value="Aldolase class I"/>
    <property type="match status" value="1"/>
</dbReference>
<dbReference type="PANTHER" id="PTHR43375:SF1">
    <property type="entry name" value="OROTIDINE 5'-PHOSPHATE DECARBOXYLASE"/>
    <property type="match status" value="1"/>
</dbReference>
<evidence type="ECO:0000256" key="5">
    <source>
        <dbReference type="ARBA" id="ARBA00023239"/>
    </source>
</evidence>
<evidence type="ECO:0000256" key="3">
    <source>
        <dbReference type="ARBA" id="ARBA00022793"/>
    </source>
</evidence>
<dbReference type="Proteomes" id="UP000177372">
    <property type="component" value="Unassembled WGS sequence"/>
</dbReference>
<evidence type="ECO:0000256" key="1">
    <source>
        <dbReference type="ARBA" id="ARBA00004861"/>
    </source>
</evidence>
<gene>
    <name evidence="7" type="primary">pyrF</name>
    <name evidence="9" type="ORF">A3A39_00915</name>
</gene>
<dbReference type="GO" id="GO:0004590">
    <property type="term" value="F:orotidine-5'-phosphate decarboxylase activity"/>
    <property type="evidence" value="ECO:0007669"/>
    <property type="project" value="UniProtKB-UniRule"/>
</dbReference>
<name>A0A1F6F1T9_9BACT</name>
<dbReference type="SMART" id="SM00934">
    <property type="entry name" value="OMPdecase"/>
    <property type="match status" value="1"/>
</dbReference>
<feature type="active site" description="Proton donor" evidence="7">
    <location>
        <position position="101"/>
    </location>
</feature>
<dbReference type="InterPro" id="IPR011995">
    <property type="entry name" value="OMPdecase_type-2"/>
</dbReference>
<dbReference type="InterPro" id="IPR013785">
    <property type="entry name" value="Aldolase_TIM"/>
</dbReference>
<dbReference type="NCBIfam" id="TIGR02127">
    <property type="entry name" value="pyrF_sub2"/>
    <property type="match status" value="1"/>
</dbReference>
<evidence type="ECO:0000256" key="2">
    <source>
        <dbReference type="ARBA" id="ARBA00008847"/>
    </source>
</evidence>
<dbReference type="InterPro" id="IPR001754">
    <property type="entry name" value="OMPdeCOase_dom"/>
</dbReference>
<dbReference type="SUPFAM" id="SSF51366">
    <property type="entry name" value="Ribulose-phoshate binding barrel"/>
    <property type="match status" value="1"/>
</dbReference>
<comment type="pathway">
    <text evidence="1 7">Pyrimidine metabolism; UMP biosynthesis via de novo pathway; UMP from orotate: step 2/2.</text>
</comment>
<evidence type="ECO:0000313" key="9">
    <source>
        <dbReference type="EMBL" id="OGG79813.1"/>
    </source>
</evidence>
<comment type="catalytic activity">
    <reaction evidence="6 7">
        <text>orotidine 5'-phosphate + H(+) = UMP + CO2</text>
        <dbReference type="Rhea" id="RHEA:11596"/>
        <dbReference type="ChEBI" id="CHEBI:15378"/>
        <dbReference type="ChEBI" id="CHEBI:16526"/>
        <dbReference type="ChEBI" id="CHEBI:57538"/>
        <dbReference type="ChEBI" id="CHEBI:57865"/>
        <dbReference type="EC" id="4.1.1.23"/>
    </reaction>
</comment>
<dbReference type="HAMAP" id="MF_01215">
    <property type="entry name" value="OMPdecase_type2"/>
    <property type="match status" value="1"/>
</dbReference>
<dbReference type="PANTHER" id="PTHR43375">
    <property type="entry name" value="OROTIDINE 5'-PHOSPHATE DECARBOXYLASE"/>
    <property type="match status" value="1"/>
</dbReference>
<evidence type="ECO:0000256" key="4">
    <source>
        <dbReference type="ARBA" id="ARBA00022975"/>
    </source>
</evidence>
<sequence>MGPRNFRELLEAKWDEKKFLCIGLDSELEKVPEAAQKEDTRTTLVAFNRAIVDATKDIVCAYKPNPAFYEAHGDEGLAALRETIFYILEIAPGVPVILDAKRGDIANSNEQYARAAFEYLHADAITVQPYLGREPLEPFYKRKDKGVIVLCHTSNPGADEIQGLKLEGPSTGLGIKEPLYKVVARLAATTWNNNGNSCVMVGATYPEELREVRAIVGDMPILIAGIGAQDGDLADVLKNGLDSRKQGLIVNVSRSVIFASKGADFAEAARTKAEGLHKAIKSVL</sequence>
<organism evidence="9 10">
    <name type="scientific">Candidatus Kaiserbacteria bacterium RIFCSPLOWO2_01_FULL_54_13</name>
    <dbReference type="NCBI Taxonomy" id="1798512"/>
    <lineage>
        <taxon>Bacteria</taxon>
        <taxon>Candidatus Kaiseribacteriota</taxon>
    </lineage>
</organism>
<dbReference type="CDD" id="cd04725">
    <property type="entry name" value="OMP_decarboxylase_like"/>
    <property type="match status" value="1"/>
</dbReference>
<evidence type="ECO:0000313" key="10">
    <source>
        <dbReference type="Proteomes" id="UP000177372"/>
    </source>
</evidence>
<dbReference type="STRING" id="1798512.A3A39_00915"/>
<evidence type="ECO:0000256" key="6">
    <source>
        <dbReference type="ARBA" id="ARBA00049157"/>
    </source>
</evidence>
<dbReference type="EC" id="4.1.1.23" evidence="7"/>
<dbReference type="AlphaFoldDB" id="A0A1F6F1T9"/>
<keyword evidence="4 7" id="KW-0665">Pyrimidine biosynthesis</keyword>
<dbReference type="InterPro" id="IPR011060">
    <property type="entry name" value="RibuloseP-bd_barrel"/>
</dbReference>
<dbReference type="Pfam" id="PF00215">
    <property type="entry name" value="OMPdecase"/>
    <property type="match status" value="1"/>
</dbReference>
<protein>
    <recommendedName>
        <fullName evidence="7">Orotidine 5'-phosphate decarboxylase</fullName>
        <ecNumber evidence="7">4.1.1.23</ecNumber>
    </recommendedName>
    <alternativeName>
        <fullName evidence="7">OMP decarboxylase</fullName>
        <shortName evidence="7">OMPDCase</shortName>
        <shortName evidence="7">OMPdecase</shortName>
    </alternativeName>
</protein>
<keyword evidence="3 7" id="KW-0210">Decarboxylase</keyword>
<accession>A0A1F6F1T9</accession>
<comment type="caution">
    <text evidence="9">The sequence shown here is derived from an EMBL/GenBank/DDBJ whole genome shotgun (WGS) entry which is preliminary data.</text>
</comment>
<dbReference type="UniPathway" id="UPA00070">
    <property type="reaction ID" value="UER00120"/>
</dbReference>
<comment type="similarity">
    <text evidence="2 7">Belongs to the OMP decarboxylase family. Type 2 subfamily.</text>
</comment>
<reference evidence="9 10" key="1">
    <citation type="journal article" date="2016" name="Nat. Commun.">
        <title>Thousands of microbial genomes shed light on interconnected biogeochemical processes in an aquifer system.</title>
        <authorList>
            <person name="Anantharaman K."/>
            <person name="Brown C.T."/>
            <person name="Hug L.A."/>
            <person name="Sharon I."/>
            <person name="Castelle C.J."/>
            <person name="Probst A.J."/>
            <person name="Thomas B.C."/>
            <person name="Singh A."/>
            <person name="Wilkins M.J."/>
            <person name="Karaoz U."/>
            <person name="Brodie E.L."/>
            <person name="Williams K.H."/>
            <person name="Hubbard S.S."/>
            <person name="Banfield J.F."/>
        </authorList>
    </citation>
    <scope>NUCLEOTIDE SEQUENCE [LARGE SCALE GENOMIC DNA]</scope>
</reference>
<proteinExistence type="inferred from homology"/>
<evidence type="ECO:0000259" key="8">
    <source>
        <dbReference type="SMART" id="SM00934"/>
    </source>
</evidence>
<evidence type="ECO:0000256" key="7">
    <source>
        <dbReference type="HAMAP-Rule" id="MF_01215"/>
    </source>
</evidence>
<dbReference type="GO" id="GO:0006207">
    <property type="term" value="P:'de novo' pyrimidine nucleobase biosynthetic process"/>
    <property type="evidence" value="ECO:0007669"/>
    <property type="project" value="InterPro"/>
</dbReference>